<dbReference type="InterPro" id="IPR025236">
    <property type="entry name" value="SR1P"/>
</dbReference>
<keyword evidence="2" id="KW-1185">Reference proteome</keyword>
<proteinExistence type="predicted"/>
<name>A0ABV5WCX7_9BACI</name>
<dbReference type="Pfam" id="PF13790">
    <property type="entry name" value="SR1P"/>
    <property type="match status" value="1"/>
</dbReference>
<reference evidence="1 2" key="1">
    <citation type="submission" date="2024-09" db="EMBL/GenBank/DDBJ databases">
        <authorList>
            <person name="Sun Q."/>
            <person name="Mori K."/>
        </authorList>
    </citation>
    <scope>NUCLEOTIDE SEQUENCE [LARGE SCALE GENOMIC DNA]</scope>
    <source>
        <strain evidence="1 2">JCM 11201</strain>
    </source>
</reference>
<organism evidence="1 2">
    <name type="scientific">Ectobacillus funiculus</name>
    <dbReference type="NCBI Taxonomy" id="137993"/>
    <lineage>
        <taxon>Bacteria</taxon>
        <taxon>Bacillati</taxon>
        <taxon>Bacillota</taxon>
        <taxon>Bacilli</taxon>
        <taxon>Bacillales</taxon>
        <taxon>Bacillaceae</taxon>
        <taxon>Ectobacillus</taxon>
    </lineage>
</organism>
<accession>A0ABV5WCX7</accession>
<protein>
    <submittedName>
        <fullName evidence="1">GapA-binding peptide SR1P</fullName>
    </submittedName>
</protein>
<dbReference type="RefSeq" id="WP_379948727.1">
    <property type="nucleotide sequence ID" value="NZ_JBHMAF010000032.1"/>
</dbReference>
<gene>
    <name evidence="1" type="ORF">ACFFMS_07930</name>
</gene>
<evidence type="ECO:0000313" key="1">
    <source>
        <dbReference type="EMBL" id="MFB9758448.1"/>
    </source>
</evidence>
<comment type="caution">
    <text evidence="1">The sequence shown here is derived from an EMBL/GenBank/DDBJ whole genome shotgun (WGS) entry which is preliminary data.</text>
</comment>
<dbReference type="EMBL" id="JBHMAF010000032">
    <property type="protein sequence ID" value="MFB9758448.1"/>
    <property type="molecule type" value="Genomic_DNA"/>
</dbReference>
<evidence type="ECO:0000313" key="2">
    <source>
        <dbReference type="Proteomes" id="UP001589609"/>
    </source>
</evidence>
<sequence>MGTILCQVCGGTIEQFEDEKVTVLYGHCCSSCKKENKECKSA</sequence>
<dbReference type="Proteomes" id="UP001589609">
    <property type="component" value="Unassembled WGS sequence"/>
</dbReference>